<dbReference type="Gene3D" id="3.30.470.20">
    <property type="entry name" value="ATP-grasp fold, B domain"/>
    <property type="match status" value="1"/>
</dbReference>
<proteinExistence type="predicted"/>
<sequence>MLAEDSLAVVTLMTQCEKAAGSVNVRSLLRIDYRQDQQGQYFLFDENLKPNITGAGRPSRDDQDSLSTMAARSIGWRYQDLLFTILAQRWSL</sequence>
<evidence type="ECO:0000313" key="1">
    <source>
        <dbReference type="EMBL" id="SFE82903.1"/>
    </source>
</evidence>
<organism evidence="1 2">
    <name type="scientific">Spirosoma endophyticum</name>
    <dbReference type="NCBI Taxonomy" id="662367"/>
    <lineage>
        <taxon>Bacteria</taxon>
        <taxon>Pseudomonadati</taxon>
        <taxon>Bacteroidota</taxon>
        <taxon>Cytophagia</taxon>
        <taxon>Cytophagales</taxon>
        <taxon>Cytophagaceae</taxon>
        <taxon>Spirosoma</taxon>
    </lineage>
</organism>
<dbReference type="AlphaFoldDB" id="A0A1I2DRH0"/>
<dbReference type="SUPFAM" id="SSF56059">
    <property type="entry name" value="Glutathione synthetase ATP-binding domain-like"/>
    <property type="match status" value="1"/>
</dbReference>
<dbReference type="EMBL" id="FOLQ01000020">
    <property type="protein sequence ID" value="SFE82903.1"/>
    <property type="molecule type" value="Genomic_DNA"/>
</dbReference>
<dbReference type="STRING" id="662367.SAMN05216167_12030"/>
<reference evidence="1 2" key="1">
    <citation type="submission" date="2016-10" db="EMBL/GenBank/DDBJ databases">
        <authorList>
            <person name="de Groot N.N."/>
        </authorList>
    </citation>
    <scope>NUCLEOTIDE SEQUENCE [LARGE SCALE GENOMIC DNA]</scope>
    <source>
        <strain evidence="1 2">DSM 26130</strain>
    </source>
</reference>
<evidence type="ECO:0000313" key="2">
    <source>
        <dbReference type="Proteomes" id="UP000198598"/>
    </source>
</evidence>
<protein>
    <submittedName>
        <fullName evidence="1">Uncharacterized protein</fullName>
    </submittedName>
</protein>
<keyword evidence="2" id="KW-1185">Reference proteome</keyword>
<accession>A0A1I2DRH0</accession>
<gene>
    <name evidence="1" type="ORF">SAMN05216167_12030</name>
</gene>
<dbReference type="Proteomes" id="UP000198598">
    <property type="component" value="Unassembled WGS sequence"/>
</dbReference>
<name>A0A1I2DRH0_9BACT</name>